<organism evidence="1 2">
    <name type="scientific">Agrobacterium pusense</name>
    <dbReference type="NCBI Taxonomy" id="648995"/>
    <lineage>
        <taxon>Bacteria</taxon>
        <taxon>Pseudomonadati</taxon>
        <taxon>Pseudomonadota</taxon>
        <taxon>Alphaproteobacteria</taxon>
        <taxon>Hyphomicrobiales</taxon>
        <taxon>Rhizobiaceae</taxon>
        <taxon>Rhizobium/Agrobacterium group</taxon>
        <taxon>Agrobacterium</taxon>
    </lineage>
</organism>
<dbReference type="Proteomes" id="UP000016944">
    <property type="component" value="Plasmid IRBL74_p"/>
</dbReference>
<evidence type="ECO:0000313" key="2">
    <source>
        <dbReference type="Proteomes" id="UP000016944"/>
    </source>
</evidence>
<sequence>MTTAKATVLRIGELESNDRGAPTTPFVKVEGSTSMIKGITVFGLGIPIGRHKRN</sequence>
<proteinExistence type="predicted"/>
<keyword evidence="1" id="KW-0614">Plasmid</keyword>
<name>U4Q3Z6_9HYPH</name>
<dbReference type="EMBL" id="HG518324">
    <property type="protein sequence ID" value="CDI12034.1"/>
    <property type="molecule type" value="Genomic_DNA"/>
</dbReference>
<accession>U4Q3Z6</accession>
<dbReference type="PATRIC" id="fig|424182.3.peg.5036"/>
<gene>
    <name evidence="1" type="ORF">BN877_p0308</name>
</gene>
<protein>
    <submittedName>
        <fullName evidence="1">Uncharacterized protein</fullName>
    </submittedName>
</protein>
<dbReference type="KEGG" id="rir:BN877_p0308"/>
<reference evidence="1 2" key="1">
    <citation type="journal article" date="2013" name="Genome Announc.">
        <title>Complete Genome Sequence of the Sesbania Symbiont and Rice Growth-Promoting Endophyte Rhizobium sp. Strain IRBG74.</title>
        <authorList>
            <person name="Crook M.B."/>
            <person name="Mitra S."/>
            <person name="Ane J.M."/>
            <person name="Sadowsky M.J."/>
            <person name="Gyaneshwar P."/>
        </authorList>
    </citation>
    <scope>NUCLEOTIDE SEQUENCE [LARGE SCALE GENOMIC DNA]</scope>
    <source>
        <strain evidence="1 2">IRBG74</strain>
        <plasmid evidence="2">IRBL74_p</plasmid>
    </source>
</reference>
<geneLocation type="plasmid" evidence="1 2">
    <name>IRBL74_p</name>
</geneLocation>
<dbReference type="HOGENOM" id="CLU_3047324_0_0_5"/>
<dbReference type="AlphaFoldDB" id="U4Q3Z6"/>
<evidence type="ECO:0000313" key="1">
    <source>
        <dbReference type="EMBL" id="CDI12034.1"/>
    </source>
</evidence>
<dbReference type="RefSeq" id="WP_022557335.1">
    <property type="nucleotide sequence ID" value="NC_022536.1"/>
</dbReference>